<feature type="transmembrane region" description="Helical" evidence="1">
    <location>
        <begin position="39"/>
        <end position="63"/>
    </location>
</feature>
<accession>A0A7R6SWB8</accession>
<dbReference type="GO" id="GO:0009389">
    <property type="term" value="F:dimethyl sulfoxide reductase activity"/>
    <property type="evidence" value="ECO:0007669"/>
    <property type="project" value="TreeGrafter"/>
</dbReference>
<keyword evidence="1" id="KW-1133">Transmembrane helix</keyword>
<name>A0A7R6SWB8_9GAMM</name>
<proteinExistence type="predicted"/>
<dbReference type="PANTHER" id="PTHR38095">
    <property type="entry name" value="ANAEROBIC DIMETHYL SULFOXIDE REDUCTASE CHAIN YNFH"/>
    <property type="match status" value="1"/>
</dbReference>
<evidence type="ECO:0000256" key="1">
    <source>
        <dbReference type="SAM" id="Phobius"/>
    </source>
</evidence>
<feature type="transmembrane region" description="Helical" evidence="1">
    <location>
        <begin position="84"/>
        <end position="105"/>
    </location>
</feature>
<dbReference type="EMBL" id="AP014546">
    <property type="protein sequence ID" value="BBB29552.1"/>
    <property type="molecule type" value="Genomic_DNA"/>
</dbReference>
<dbReference type="Pfam" id="PF04976">
    <property type="entry name" value="DmsC"/>
    <property type="match status" value="1"/>
</dbReference>
<reference evidence="2 3" key="1">
    <citation type="journal article" date="2008" name="Int. J. Syst. Evol. Microbiol.">
        <title>Neptunomonas japonica sp. nov., an Osedax japonicus symbiont-like bacterium isolated from sediment adjacent to sperm whale carcasses off Kagoshima, Japan.</title>
        <authorList>
            <person name="Miyazaki M."/>
            <person name="Nogi Y."/>
            <person name="Fujiwara Y."/>
            <person name="Kawato M."/>
            <person name="Kubokawa K."/>
            <person name="Horikoshi K."/>
        </authorList>
    </citation>
    <scope>NUCLEOTIDE SEQUENCE [LARGE SCALE GENOMIC DNA]</scope>
    <source>
        <strain evidence="2 3">JAMM 1380</strain>
    </source>
</reference>
<dbReference type="RefSeq" id="WP_201350161.1">
    <property type="nucleotide sequence ID" value="NZ_AP014546.1"/>
</dbReference>
<keyword evidence="3" id="KW-1185">Reference proteome</keyword>
<organism evidence="2 3">
    <name type="scientific">Neptunomonas japonica JAMM 1380</name>
    <dbReference type="NCBI Taxonomy" id="1441457"/>
    <lineage>
        <taxon>Bacteria</taxon>
        <taxon>Pseudomonadati</taxon>
        <taxon>Pseudomonadota</taxon>
        <taxon>Gammaproteobacteria</taxon>
        <taxon>Oceanospirillales</taxon>
        <taxon>Oceanospirillaceae</taxon>
        <taxon>Neptunomonas</taxon>
    </lineage>
</organism>
<keyword evidence="1" id="KW-0812">Transmembrane</keyword>
<gene>
    <name evidence="2" type="primary">dsmC</name>
    <name evidence="2" type="ORF">NEJAP_1600</name>
</gene>
<dbReference type="Proteomes" id="UP000595332">
    <property type="component" value="Chromosome"/>
</dbReference>
<protein>
    <submittedName>
        <fullName evidence="2">Molybdopterin oxidoreductase anchor subunit</fullName>
    </submittedName>
</protein>
<evidence type="ECO:0000313" key="3">
    <source>
        <dbReference type="Proteomes" id="UP000595332"/>
    </source>
</evidence>
<feature type="transmembrane region" description="Helical" evidence="1">
    <location>
        <begin position="149"/>
        <end position="172"/>
    </location>
</feature>
<feature type="transmembrane region" description="Helical" evidence="1">
    <location>
        <begin position="274"/>
        <end position="291"/>
    </location>
</feature>
<feature type="transmembrane region" description="Helical" evidence="1">
    <location>
        <begin position="111"/>
        <end position="137"/>
    </location>
</feature>
<feature type="transmembrane region" description="Helical" evidence="1">
    <location>
        <begin position="178"/>
        <end position="200"/>
    </location>
</feature>
<dbReference type="GO" id="GO:0005886">
    <property type="term" value="C:plasma membrane"/>
    <property type="evidence" value="ECO:0007669"/>
    <property type="project" value="TreeGrafter"/>
</dbReference>
<feature type="transmembrane region" description="Helical" evidence="1">
    <location>
        <begin position="7"/>
        <end position="27"/>
    </location>
</feature>
<dbReference type="KEGG" id="njp:NEJAP_1600"/>
<keyword evidence="1" id="KW-0472">Membrane</keyword>
<evidence type="ECO:0000313" key="2">
    <source>
        <dbReference type="EMBL" id="BBB29552.1"/>
    </source>
</evidence>
<dbReference type="PANTHER" id="PTHR38095:SF1">
    <property type="entry name" value="ANAEROBIC DIMETHYL SULFOXIDE REDUCTASE CHAIN YNFH"/>
    <property type="match status" value="1"/>
</dbReference>
<dbReference type="GO" id="GO:0019645">
    <property type="term" value="P:anaerobic electron transport chain"/>
    <property type="evidence" value="ECO:0007669"/>
    <property type="project" value="InterPro"/>
</dbReference>
<sequence length="308" mass="33174">MHPAFSVLVFTVMSGAGYGLITLMVLGHMSGFAPQEDSVLIGGGVLALVMITVGLLSSTLHLANPKNAWRSFSRFKTSWLSREAVFAVLFYPFTLIYLAGVWFQGAEVGTFVALCGLVSAVLAMVTLFCTSMIYASLKTIRQWNSSLTPVNYIALGLMSGSLLLAAVQALFAGELAAIQLQMAMGLLVLGAVVKVVYLFWIGKPAGSTINTATGFTQASVRLLDQGHTSNGFLNNEFGYTVEANKLVRLRLLMLALAFVMPFLLLLAASSALTVIAALLVIAGLLVERWLFFAEARHVVRLFHGDQRT</sequence>
<feature type="transmembrane region" description="Helical" evidence="1">
    <location>
        <begin position="251"/>
        <end position="268"/>
    </location>
</feature>
<dbReference type="InterPro" id="IPR007059">
    <property type="entry name" value="DmsC"/>
</dbReference>
<dbReference type="AlphaFoldDB" id="A0A7R6SWB8"/>
<dbReference type="GO" id="GO:0009390">
    <property type="term" value="C:dimethyl sulfoxide reductase complex"/>
    <property type="evidence" value="ECO:0007669"/>
    <property type="project" value="TreeGrafter"/>
</dbReference>